<organism evidence="3 4">
    <name type="scientific">Dendrobium chrysotoxum</name>
    <name type="common">Orchid</name>
    <dbReference type="NCBI Taxonomy" id="161865"/>
    <lineage>
        <taxon>Eukaryota</taxon>
        <taxon>Viridiplantae</taxon>
        <taxon>Streptophyta</taxon>
        <taxon>Embryophyta</taxon>
        <taxon>Tracheophyta</taxon>
        <taxon>Spermatophyta</taxon>
        <taxon>Magnoliopsida</taxon>
        <taxon>Liliopsida</taxon>
        <taxon>Asparagales</taxon>
        <taxon>Orchidaceae</taxon>
        <taxon>Epidendroideae</taxon>
        <taxon>Malaxideae</taxon>
        <taxon>Dendrobiinae</taxon>
        <taxon>Dendrobium</taxon>
    </lineage>
</organism>
<gene>
    <name evidence="3" type="ORF">IEQ34_005294</name>
</gene>
<protein>
    <recommendedName>
        <fullName evidence="2">Reverse transcriptase zinc-binding domain-containing protein</fullName>
    </recommendedName>
</protein>
<reference evidence="3 4" key="1">
    <citation type="journal article" date="2021" name="Hortic Res">
        <title>Chromosome-scale assembly of the Dendrobium chrysotoxum genome enhances the understanding of orchid evolution.</title>
        <authorList>
            <person name="Zhang Y."/>
            <person name="Zhang G.Q."/>
            <person name="Zhang D."/>
            <person name="Liu X.D."/>
            <person name="Xu X.Y."/>
            <person name="Sun W.H."/>
            <person name="Yu X."/>
            <person name="Zhu X."/>
            <person name="Wang Z.W."/>
            <person name="Zhao X."/>
            <person name="Zhong W.Y."/>
            <person name="Chen H."/>
            <person name="Yin W.L."/>
            <person name="Huang T."/>
            <person name="Niu S.C."/>
            <person name="Liu Z.J."/>
        </authorList>
    </citation>
    <scope>NUCLEOTIDE SEQUENCE [LARGE SCALE GENOMIC DNA]</scope>
    <source>
        <strain evidence="3">Lindl</strain>
    </source>
</reference>
<evidence type="ECO:0000313" key="4">
    <source>
        <dbReference type="Proteomes" id="UP000775213"/>
    </source>
</evidence>
<dbReference type="InterPro" id="IPR026960">
    <property type="entry name" value="RVT-Znf"/>
</dbReference>
<accession>A0AAV7H8G7</accession>
<feature type="domain" description="Reverse transcriptase zinc-binding" evidence="2">
    <location>
        <begin position="114"/>
        <end position="159"/>
    </location>
</feature>
<evidence type="ECO:0000256" key="1">
    <source>
        <dbReference type="SAM" id="SignalP"/>
    </source>
</evidence>
<name>A0AAV7H8G7_DENCH</name>
<feature type="chain" id="PRO_5044000815" description="Reverse transcriptase zinc-binding domain-containing protein" evidence="1">
    <location>
        <begin position="16"/>
        <end position="275"/>
    </location>
</feature>
<dbReference type="AlphaFoldDB" id="A0AAV7H8G7"/>
<sequence>MPTMDLLLLLPLLLAADLEDTAFHDLYLNILLFEAGEIGLDNVSLWRLPPIEERVDEDRNLRHEIGARSIDGVMRRKEDIAFSDIAFSASLSSFLGLGGNKKLSKLLTQYNLRGCLTIQNGLKTADVLAVRNIFINSICPLCDLEEESISHLFFQCKFTFHALELLLPNVKGFFLRPTLLQLFEFFDEKHKLNSSGKAFCFSVICCLVYFMWREKNDRRYGRKFCNSATICHKVSMAITAKTSKWKHFDSIKASFPDCFSHQYSCRPGSIGVSGE</sequence>
<keyword evidence="1" id="KW-0732">Signal</keyword>
<proteinExistence type="predicted"/>
<feature type="signal peptide" evidence="1">
    <location>
        <begin position="1"/>
        <end position="15"/>
    </location>
</feature>
<keyword evidence="4" id="KW-1185">Reference proteome</keyword>
<evidence type="ECO:0000313" key="3">
    <source>
        <dbReference type="EMBL" id="KAH0465191.1"/>
    </source>
</evidence>
<dbReference type="EMBL" id="JAGFBR010000006">
    <property type="protein sequence ID" value="KAH0465191.1"/>
    <property type="molecule type" value="Genomic_DNA"/>
</dbReference>
<dbReference type="Pfam" id="PF13966">
    <property type="entry name" value="zf-RVT"/>
    <property type="match status" value="1"/>
</dbReference>
<dbReference type="Proteomes" id="UP000775213">
    <property type="component" value="Unassembled WGS sequence"/>
</dbReference>
<comment type="caution">
    <text evidence="3">The sequence shown here is derived from an EMBL/GenBank/DDBJ whole genome shotgun (WGS) entry which is preliminary data.</text>
</comment>
<evidence type="ECO:0000259" key="2">
    <source>
        <dbReference type="Pfam" id="PF13966"/>
    </source>
</evidence>